<reference evidence="2 3" key="1">
    <citation type="submission" date="2021-01" db="EMBL/GenBank/DDBJ databases">
        <title>Whole genome shotgun sequence of Microbispora amethystogenes NBRC 101907.</title>
        <authorList>
            <person name="Komaki H."/>
            <person name="Tamura T."/>
        </authorList>
    </citation>
    <scope>NUCLEOTIDE SEQUENCE [LARGE SCALE GENOMIC DNA]</scope>
    <source>
        <strain evidence="2 3">NBRC 101907</strain>
    </source>
</reference>
<dbReference type="Pfam" id="PF12697">
    <property type="entry name" value="Abhydrolase_6"/>
    <property type="match status" value="1"/>
</dbReference>
<evidence type="ECO:0000313" key="2">
    <source>
        <dbReference type="EMBL" id="GIH34906.1"/>
    </source>
</evidence>
<dbReference type="Gene3D" id="3.40.50.1820">
    <property type="entry name" value="alpha/beta hydrolase"/>
    <property type="match status" value="1"/>
</dbReference>
<dbReference type="Proteomes" id="UP000651728">
    <property type="component" value="Unassembled WGS sequence"/>
</dbReference>
<dbReference type="InterPro" id="IPR050228">
    <property type="entry name" value="Carboxylesterase_BioH"/>
</dbReference>
<evidence type="ECO:0000313" key="3">
    <source>
        <dbReference type="Proteomes" id="UP000651728"/>
    </source>
</evidence>
<gene>
    <name evidence="2" type="ORF">Mam01_50700</name>
</gene>
<name>A0ABQ4FJA9_9ACTN</name>
<comment type="caution">
    <text evidence="2">The sequence shown here is derived from an EMBL/GenBank/DDBJ whole genome shotgun (WGS) entry which is preliminary data.</text>
</comment>
<evidence type="ECO:0000259" key="1">
    <source>
        <dbReference type="Pfam" id="PF12697"/>
    </source>
</evidence>
<proteinExistence type="predicted"/>
<dbReference type="EMBL" id="BOOB01000039">
    <property type="protein sequence ID" value="GIH34906.1"/>
    <property type="molecule type" value="Genomic_DNA"/>
</dbReference>
<dbReference type="InterPro" id="IPR000073">
    <property type="entry name" value="AB_hydrolase_1"/>
</dbReference>
<protein>
    <submittedName>
        <fullName evidence="2">Lysophospholipase</fullName>
    </submittedName>
</protein>
<feature type="domain" description="AB hydrolase-1" evidence="1">
    <location>
        <begin position="5"/>
        <end position="221"/>
    </location>
</feature>
<organism evidence="2 3">
    <name type="scientific">Microbispora amethystogenes</name>
    <dbReference type="NCBI Taxonomy" id="1427754"/>
    <lineage>
        <taxon>Bacteria</taxon>
        <taxon>Bacillati</taxon>
        <taxon>Actinomycetota</taxon>
        <taxon>Actinomycetes</taxon>
        <taxon>Streptosporangiales</taxon>
        <taxon>Streptosporangiaceae</taxon>
        <taxon>Microbispora</taxon>
    </lineage>
</organism>
<dbReference type="InterPro" id="IPR029058">
    <property type="entry name" value="AB_hydrolase_fold"/>
</dbReference>
<sequence length="235" mass="24525">MTLPVVFVHGIRLSGTMWSPVRALLRVPSAAPDLPGHGVRRGLPYDTEGACDVVAEAIAGLGGRALVVGLSLGGYVGITTAARHPDLVAGLVAMGCTARPGGARAQAYRVVGRLAARDPEFANRVSRFALRHMLPGPTGEAMIEGGLSCEVVPAVVEAVAKEDPIASLAGYPGRVWLVNGARDPFRADEREFLRACADGSLTHVRGRGHLTVLADPGRVARFVEEAARQASPCPA</sequence>
<keyword evidence="3" id="KW-1185">Reference proteome</keyword>
<accession>A0ABQ4FJA9</accession>
<dbReference type="RefSeq" id="WP_239101594.1">
    <property type="nucleotide sequence ID" value="NZ_BAABEJ010000012.1"/>
</dbReference>
<dbReference type="SUPFAM" id="SSF53474">
    <property type="entry name" value="alpha/beta-Hydrolases"/>
    <property type="match status" value="1"/>
</dbReference>
<dbReference type="PANTHER" id="PTHR43194">
    <property type="entry name" value="HYDROLASE ALPHA/BETA FOLD FAMILY"/>
    <property type="match status" value="1"/>
</dbReference>
<dbReference type="PANTHER" id="PTHR43194:SF5">
    <property type="entry name" value="PIMELOYL-[ACYL-CARRIER PROTEIN] METHYL ESTER ESTERASE"/>
    <property type="match status" value="1"/>
</dbReference>